<organism evidence="11 12">
    <name type="scientific">Acetivibrio ethanolgignens</name>
    <dbReference type="NCBI Taxonomy" id="290052"/>
    <lineage>
        <taxon>Bacteria</taxon>
        <taxon>Bacillati</taxon>
        <taxon>Bacillota</taxon>
        <taxon>Clostridia</taxon>
        <taxon>Eubacteriales</taxon>
        <taxon>Oscillospiraceae</taxon>
        <taxon>Acetivibrio</taxon>
    </lineage>
</organism>
<comment type="cofactor">
    <cofactor evidence="1">
        <name>NAD(+)</name>
        <dbReference type="ChEBI" id="CHEBI:57540"/>
    </cofactor>
</comment>
<dbReference type="STRING" id="290052.ASU35_04845"/>
<evidence type="ECO:0000259" key="9">
    <source>
        <dbReference type="Pfam" id="PF01761"/>
    </source>
</evidence>
<dbReference type="GO" id="GO:0046872">
    <property type="term" value="F:metal ion binding"/>
    <property type="evidence" value="ECO:0007669"/>
    <property type="project" value="UniProtKB-KW"/>
</dbReference>
<keyword evidence="7" id="KW-0456">Lyase</keyword>
<dbReference type="Proteomes" id="UP000054874">
    <property type="component" value="Unassembled WGS sequence"/>
</dbReference>
<evidence type="ECO:0000313" key="12">
    <source>
        <dbReference type="Proteomes" id="UP000054874"/>
    </source>
</evidence>
<dbReference type="Gene3D" id="1.20.1090.10">
    <property type="entry name" value="Dehydroquinate synthase-like - alpha domain"/>
    <property type="match status" value="1"/>
</dbReference>
<evidence type="ECO:0000256" key="1">
    <source>
        <dbReference type="ARBA" id="ARBA00001911"/>
    </source>
</evidence>
<keyword evidence="6" id="KW-0057">Aromatic amino acid biosynthesis</keyword>
<sequence>MVIKSNLKEYEVFIEQNMEFITLLKNVENAEYVIDKNVYELYKKYFNDISRERLIIIEAIEQNKIIDTALEICEKITEIPAKRNATLISIGGGIIQDITGFVANIMYRGIQWIFVPTTLLAACDSCIGGKTSLNYKKYKNLLGTFYPPDKIYICSQLFYSLSERDFMSGLGEVIKFNIMAGENGLSKIENSIDRLLRRDIGTIDYFINSSLEFKKRYIEIDEFDKGERIKLNFAHTFGHAIEVVTEYNIPHGTAVAIGMIMANHISYNRGYLKDEIVSRSENMLLRVIDIDWELLEKPYEYYINAIKKDKKQIDSSLTAVLITEYGTNSYLNVVHDLKQKEIVNSIEYFKRLYKIWN</sequence>
<dbReference type="CDD" id="cd08195">
    <property type="entry name" value="DHQS"/>
    <property type="match status" value="1"/>
</dbReference>
<dbReference type="InterPro" id="IPR056179">
    <property type="entry name" value="DHQS_C"/>
</dbReference>
<keyword evidence="5" id="KW-0520">NAD</keyword>
<evidence type="ECO:0000256" key="6">
    <source>
        <dbReference type="ARBA" id="ARBA00023141"/>
    </source>
</evidence>
<dbReference type="Pfam" id="PF01761">
    <property type="entry name" value="DHQ_synthase"/>
    <property type="match status" value="1"/>
</dbReference>
<dbReference type="PIRSF" id="PIRSF001455">
    <property type="entry name" value="DHQ_synth"/>
    <property type="match status" value="1"/>
</dbReference>
<feature type="domain" description="3-dehydroquinate synthase C-terminal" evidence="10">
    <location>
        <begin position="169"/>
        <end position="311"/>
    </location>
</feature>
<dbReference type="GO" id="GO:0008652">
    <property type="term" value="P:amino acid biosynthetic process"/>
    <property type="evidence" value="ECO:0007669"/>
    <property type="project" value="UniProtKB-KW"/>
</dbReference>
<dbReference type="Pfam" id="PF24621">
    <property type="entry name" value="DHQS_C"/>
    <property type="match status" value="1"/>
</dbReference>
<evidence type="ECO:0000256" key="7">
    <source>
        <dbReference type="ARBA" id="ARBA00023239"/>
    </source>
</evidence>
<comment type="caution">
    <text evidence="11">The sequence shown here is derived from an EMBL/GenBank/DDBJ whole genome shotgun (WGS) entry which is preliminary data.</text>
</comment>
<keyword evidence="3" id="KW-0028">Amino-acid biosynthesis</keyword>
<proteinExistence type="predicted"/>
<feature type="domain" description="3-dehydroquinate synthase N-terminal" evidence="9">
    <location>
        <begin position="55"/>
        <end position="167"/>
    </location>
</feature>
<dbReference type="EMBL" id="LNAM01000219">
    <property type="protein sequence ID" value="KSV57506.1"/>
    <property type="molecule type" value="Genomic_DNA"/>
</dbReference>
<protein>
    <submittedName>
        <fullName evidence="11">3-dehydroquinate synthase</fullName>
    </submittedName>
</protein>
<evidence type="ECO:0000313" key="11">
    <source>
        <dbReference type="EMBL" id="KSV57506.1"/>
    </source>
</evidence>
<keyword evidence="12" id="KW-1185">Reference proteome</keyword>
<dbReference type="InterPro" id="IPR030963">
    <property type="entry name" value="DHQ_synth_fam"/>
</dbReference>
<dbReference type="PANTHER" id="PTHR43622">
    <property type="entry name" value="3-DEHYDROQUINATE SYNTHASE"/>
    <property type="match status" value="1"/>
</dbReference>
<keyword evidence="4" id="KW-0479">Metal-binding</keyword>
<dbReference type="OrthoDB" id="9806583at2"/>
<dbReference type="RefSeq" id="WP_058354317.1">
    <property type="nucleotide sequence ID" value="NZ_CABMMD010000219.1"/>
</dbReference>
<dbReference type="InterPro" id="IPR030957">
    <property type="entry name" value="Put_AroB"/>
</dbReference>
<dbReference type="AlphaFoldDB" id="A0A0V8QAA3"/>
<dbReference type="SUPFAM" id="SSF56796">
    <property type="entry name" value="Dehydroquinate synthase-like"/>
    <property type="match status" value="1"/>
</dbReference>
<evidence type="ECO:0000256" key="5">
    <source>
        <dbReference type="ARBA" id="ARBA00023027"/>
    </source>
</evidence>
<dbReference type="Gene3D" id="3.40.50.1970">
    <property type="match status" value="1"/>
</dbReference>
<comment type="cofactor">
    <cofactor evidence="2">
        <name>Co(2+)</name>
        <dbReference type="ChEBI" id="CHEBI:48828"/>
    </cofactor>
</comment>
<dbReference type="GO" id="GO:0009073">
    <property type="term" value="P:aromatic amino acid family biosynthetic process"/>
    <property type="evidence" value="ECO:0007669"/>
    <property type="project" value="UniProtKB-KW"/>
</dbReference>
<gene>
    <name evidence="11" type="ORF">ASU35_04845</name>
</gene>
<dbReference type="InterPro" id="IPR030960">
    <property type="entry name" value="DHQS/DOIS_N"/>
</dbReference>
<dbReference type="NCBIfam" id="TIGR04425">
    <property type="entry name" value="P_lya_rel_AroB"/>
    <property type="match status" value="1"/>
</dbReference>
<evidence type="ECO:0000259" key="10">
    <source>
        <dbReference type="Pfam" id="PF24621"/>
    </source>
</evidence>
<evidence type="ECO:0000256" key="4">
    <source>
        <dbReference type="ARBA" id="ARBA00022723"/>
    </source>
</evidence>
<name>A0A0V8QAA3_9FIRM</name>
<evidence type="ECO:0000256" key="2">
    <source>
        <dbReference type="ARBA" id="ARBA00001941"/>
    </source>
</evidence>
<evidence type="ECO:0000256" key="8">
    <source>
        <dbReference type="ARBA" id="ARBA00023285"/>
    </source>
</evidence>
<reference evidence="11 12" key="1">
    <citation type="submission" date="2015-11" db="EMBL/GenBank/DDBJ databases">
        <title>Butyribacter intestini gen. nov., sp. nov., a butyric acid-producing bacterium of the family Lachnospiraceae isolated from the human faeces.</title>
        <authorList>
            <person name="Zou Y."/>
            <person name="Xue W."/>
            <person name="Luo G."/>
            <person name="Lv M."/>
        </authorList>
    </citation>
    <scope>NUCLEOTIDE SEQUENCE [LARGE SCALE GENOMIC DNA]</scope>
    <source>
        <strain evidence="11 12">ACET-33324</strain>
    </source>
</reference>
<evidence type="ECO:0000256" key="3">
    <source>
        <dbReference type="ARBA" id="ARBA00022605"/>
    </source>
</evidence>
<dbReference type="PANTHER" id="PTHR43622:SF7">
    <property type="entry name" value="3-DEHYDROQUINATE SYNTHASE, CHLOROPLASTIC"/>
    <property type="match status" value="1"/>
</dbReference>
<dbReference type="InterPro" id="IPR050071">
    <property type="entry name" value="Dehydroquinate_synthase"/>
</dbReference>
<dbReference type="GO" id="GO:0003856">
    <property type="term" value="F:3-dehydroquinate synthase activity"/>
    <property type="evidence" value="ECO:0007669"/>
    <property type="project" value="TreeGrafter"/>
</dbReference>
<accession>A0A0V8QAA3</accession>
<keyword evidence="8" id="KW-0170">Cobalt</keyword>